<organism evidence="3 4">
    <name type="scientific">Marinomonas balearica</name>
    <dbReference type="NCBI Taxonomy" id="491947"/>
    <lineage>
        <taxon>Bacteria</taxon>
        <taxon>Pseudomonadati</taxon>
        <taxon>Pseudomonadota</taxon>
        <taxon>Gammaproteobacteria</taxon>
        <taxon>Oceanospirillales</taxon>
        <taxon>Oceanospirillaceae</taxon>
        <taxon>Marinomonas</taxon>
    </lineage>
</organism>
<dbReference type="GO" id="GO:0009982">
    <property type="term" value="F:pseudouridine synthase activity"/>
    <property type="evidence" value="ECO:0007669"/>
    <property type="project" value="InterPro"/>
</dbReference>
<dbReference type="PROSITE" id="PS01129">
    <property type="entry name" value="PSI_RLU"/>
    <property type="match status" value="1"/>
</dbReference>
<dbReference type="Pfam" id="PF00849">
    <property type="entry name" value="PseudoU_synth_2"/>
    <property type="match status" value="1"/>
</dbReference>
<sequence>MISVLYQAADFWVVVKPAGESFHSEAGIGFFQRLCEAFPGVSFYPVHRLDKMTSGLLLVACNKDVARELMNAFSEKIIEKRYLAISSKKPKKKQGTIKGNMAPGRNGQWKLSSEGKMAVTQFHSCFVDGRRAFYIRPRTGRTHQIRVALKSVGAPILGDSRYGGEASDRGYLHAYKLSFKLGDLAYDFSILPSEGAHFSSNVLSVIEEVFCERKLIWPRT</sequence>
<dbReference type="GO" id="GO:0140098">
    <property type="term" value="F:catalytic activity, acting on RNA"/>
    <property type="evidence" value="ECO:0007669"/>
    <property type="project" value="UniProtKB-ARBA"/>
</dbReference>
<dbReference type="PANTHER" id="PTHR21600">
    <property type="entry name" value="MITOCHONDRIAL RNA PSEUDOURIDINE SYNTHASE"/>
    <property type="match status" value="1"/>
</dbReference>
<name>A0A4R6MF05_9GAMM</name>
<proteinExistence type="inferred from homology"/>
<reference evidence="3 4" key="1">
    <citation type="submission" date="2019-03" db="EMBL/GenBank/DDBJ databases">
        <title>Genomic Encyclopedia of Type Strains, Phase III (KMG-III): the genomes of soil and plant-associated and newly described type strains.</title>
        <authorList>
            <person name="Whitman W."/>
        </authorList>
    </citation>
    <scope>NUCLEOTIDE SEQUENCE [LARGE SCALE GENOMIC DNA]</scope>
    <source>
        <strain evidence="3 4">CECT 7378</strain>
    </source>
</reference>
<dbReference type="Gene3D" id="3.30.2350.10">
    <property type="entry name" value="Pseudouridine synthase"/>
    <property type="match status" value="1"/>
</dbReference>
<evidence type="ECO:0000256" key="1">
    <source>
        <dbReference type="ARBA" id="ARBA00010876"/>
    </source>
</evidence>
<dbReference type="RefSeq" id="WP_133502693.1">
    <property type="nucleotide sequence ID" value="NZ_SNXC01000009.1"/>
</dbReference>
<dbReference type="AlphaFoldDB" id="A0A4R6MF05"/>
<accession>A0A4R6MF05</accession>
<evidence type="ECO:0000313" key="4">
    <source>
        <dbReference type="Proteomes" id="UP000294656"/>
    </source>
</evidence>
<dbReference type="InterPro" id="IPR006145">
    <property type="entry name" value="PsdUridine_synth_RsuA/RluA"/>
</dbReference>
<dbReference type="SUPFAM" id="SSF55120">
    <property type="entry name" value="Pseudouridine synthase"/>
    <property type="match status" value="1"/>
</dbReference>
<dbReference type="InterPro" id="IPR006224">
    <property type="entry name" value="PsdUridine_synth_RluA-like_CS"/>
</dbReference>
<dbReference type="GO" id="GO:0003723">
    <property type="term" value="F:RNA binding"/>
    <property type="evidence" value="ECO:0007669"/>
    <property type="project" value="InterPro"/>
</dbReference>
<evidence type="ECO:0000313" key="3">
    <source>
        <dbReference type="EMBL" id="TDO99865.1"/>
    </source>
</evidence>
<dbReference type="CDD" id="cd02869">
    <property type="entry name" value="PseudoU_synth_RluA_like"/>
    <property type="match status" value="1"/>
</dbReference>
<dbReference type="InterPro" id="IPR050188">
    <property type="entry name" value="RluA_PseudoU_synthase"/>
</dbReference>
<gene>
    <name evidence="3" type="ORF">DFP79_0874</name>
</gene>
<evidence type="ECO:0000259" key="2">
    <source>
        <dbReference type="Pfam" id="PF00849"/>
    </source>
</evidence>
<dbReference type="GO" id="GO:0000455">
    <property type="term" value="P:enzyme-directed rRNA pseudouridine synthesis"/>
    <property type="evidence" value="ECO:0007669"/>
    <property type="project" value="TreeGrafter"/>
</dbReference>
<dbReference type="PANTHER" id="PTHR21600:SF87">
    <property type="entry name" value="RNA PSEUDOURIDYLATE SYNTHASE DOMAIN-CONTAINING PROTEIN 1"/>
    <property type="match status" value="1"/>
</dbReference>
<dbReference type="EMBL" id="SNXC01000009">
    <property type="protein sequence ID" value="TDO99865.1"/>
    <property type="molecule type" value="Genomic_DNA"/>
</dbReference>
<dbReference type="Proteomes" id="UP000294656">
    <property type="component" value="Unassembled WGS sequence"/>
</dbReference>
<keyword evidence="4" id="KW-1185">Reference proteome</keyword>
<dbReference type="InterPro" id="IPR020103">
    <property type="entry name" value="PsdUridine_synth_cat_dom_sf"/>
</dbReference>
<comment type="caution">
    <text evidence="3">The sequence shown here is derived from an EMBL/GenBank/DDBJ whole genome shotgun (WGS) entry which is preliminary data.</text>
</comment>
<protein>
    <submittedName>
        <fullName evidence="3">tRNA pseudouridine32 synthase/23S rRNA pseudouridine746 synthase</fullName>
    </submittedName>
</protein>
<feature type="domain" description="Pseudouridine synthase RsuA/RluA-like" evidence="2">
    <location>
        <begin position="11"/>
        <end position="150"/>
    </location>
</feature>
<comment type="similarity">
    <text evidence="1">Belongs to the pseudouridine synthase RluA family.</text>
</comment>
<dbReference type="OrthoDB" id="9807829at2"/>